<comment type="caution">
    <text evidence="12">The sequence shown here is derived from an EMBL/GenBank/DDBJ whole genome shotgun (WGS) entry which is preliminary data.</text>
</comment>
<dbReference type="Gene3D" id="3.20.20.80">
    <property type="entry name" value="Glycosidases"/>
    <property type="match status" value="1"/>
</dbReference>
<evidence type="ECO:0000256" key="10">
    <source>
        <dbReference type="PIRSR" id="PIRSR617736-2"/>
    </source>
</evidence>
<feature type="binding site" evidence="10">
    <location>
        <position position="122"/>
    </location>
    <ligand>
        <name>substrate</name>
    </ligand>
</feature>
<evidence type="ECO:0000256" key="11">
    <source>
        <dbReference type="RuleBase" id="RU361175"/>
    </source>
</evidence>
<keyword evidence="6" id="KW-0119">Carbohydrate metabolism</keyword>
<dbReference type="PANTHER" id="PTHR10353">
    <property type="entry name" value="GLYCOSYL HYDROLASE"/>
    <property type="match status" value="1"/>
</dbReference>
<comment type="similarity">
    <text evidence="2 11">Belongs to the glycosyl hydrolase 1 family.</text>
</comment>
<feature type="binding site" evidence="10">
    <location>
        <position position="21"/>
    </location>
    <ligand>
        <name>substrate</name>
    </ligand>
</feature>
<keyword evidence="4 11" id="KW-0378">Hydrolase</keyword>
<evidence type="ECO:0000313" key="13">
    <source>
        <dbReference type="Proteomes" id="UP000317043"/>
    </source>
</evidence>
<dbReference type="GO" id="GO:0030245">
    <property type="term" value="P:cellulose catabolic process"/>
    <property type="evidence" value="ECO:0007669"/>
    <property type="project" value="UniProtKB-KW"/>
</dbReference>
<evidence type="ECO:0000256" key="5">
    <source>
        <dbReference type="ARBA" id="ARBA00023001"/>
    </source>
</evidence>
<protein>
    <recommendedName>
        <fullName evidence="3 11">Beta-glucosidase</fullName>
        <ecNumber evidence="3 11">3.2.1.21</ecNumber>
    </recommendedName>
</protein>
<feature type="active site" description="Nucleophile" evidence="9">
    <location>
        <position position="353"/>
    </location>
</feature>
<dbReference type="InterPro" id="IPR017736">
    <property type="entry name" value="Glyco_hydro_1_beta-glucosidase"/>
</dbReference>
<feature type="binding site" evidence="10">
    <location>
        <position position="400"/>
    </location>
    <ligand>
        <name>substrate</name>
    </ligand>
</feature>
<evidence type="ECO:0000256" key="8">
    <source>
        <dbReference type="ARBA" id="ARBA00023326"/>
    </source>
</evidence>
<evidence type="ECO:0000256" key="6">
    <source>
        <dbReference type="ARBA" id="ARBA00023277"/>
    </source>
</evidence>
<dbReference type="InterPro" id="IPR001360">
    <property type="entry name" value="Glyco_hydro_1"/>
</dbReference>
<feature type="binding site" evidence="10">
    <location>
        <position position="293"/>
    </location>
    <ligand>
        <name>substrate</name>
    </ligand>
</feature>
<proteinExistence type="inferred from homology"/>
<evidence type="ECO:0000313" key="12">
    <source>
        <dbReference type="EMBL" id="TQL75231.1"/>
    </source>
</evidence>
<evidence type="ECO:0000256" key="9">
    <source>
        <dbReference type="PIRSR" id="PIRSR617736-1"/>
    </source>
</evidence>
<reference evidence="12 13" key="1">
    <citation type="submission" date="2019-06" db="EMBL/GenBank/DDBJ databases">
        <title>Sequencing the genomes of 1000 actinobacteria strains.</title>
        <authorList>
            <person name="Klenk H.-P."/>
        </authorList>
    </citation>
    <scope>NUCLEOTIDE SEQUENCE [LARGE SCALE GENOMIC DNA]</scope>
    <source>
        <strain evidence="12 13">DSM 45928</strain>
    </source>
</reference>
<dbReference type="EC" id="3.2.1.21" evidence="3 11"/>
<dbReference type="InParanoid" id="A0A543ARM0"/>
<dbReference type="PRINTS" id="PR00131">
    <property type="entry name" value="GLHYDRLASE1"/>
</dbReference>
<dbReference type="RefSeq" id="WP_211347508.1">
    <property type="nucleotide sequence ID" value="NZ_JBHTGS010000001.1"/>
</dbReference>
<feature type="active site" description="Proton donor" evidence="9">
    <location>
        <position position="167"/>
    </location>
</feature>
<keyword evidence="8" id="KW-0624">Polysaccharide degradation</keyword>
<accession>A0A543ARM0</accession>
<organism evidence="12 13">
    <name type="scientific">Stackebrandtia endophytica</name>
    <dbReference type="NCBI Taxonomy" id="1496996"/>
    <lineage>
        <taxon>Bacteria</taxon>
        <taxon>Bacillati</taxon>
        <taxon>Actinomycetota</taxon>
        <taxon>Actinomycetes</taxon>
        <taxon>Glycomycetales</taxon>
        <taxon>Glycomycetaceae</taxon>
        <taxon>Stackebrandtia</taxon>
    </lineage>
</organism>
<dbReference type="Pfam" id="PF00232">
    <property type="entry name" value="Glyco_hydro_1"/>
    <property type="match status" value="1"/>
</dbReference>
<keyword evidence="13" id="KW-1185">Reference proteome</keyword>
<feature type="binding site" evidence="10">
    <location>
        <position position="166"/>
    </location>
    <ligand>
        <name>substrate</name>
    </ligand>
</feature>
<evidence type="ECO:0000256" key="7">
    <source>
        <dbReference type="ARBA" id="ARBA00023295"/>
    </source>
</evidence>
<dbReference type="GO" id="GO:0008422">
    <property type="term" value="F:beta-glucosidase activity"/>
    <property type="evidence" value="ECO:0007669"/>
    <property type="project" value="UniProtKB-EC"/>
</dbReference>
<evidence type="ECO:0000256" key="2">
    <source>
        <dbReference type="ARBA" id="ARBA00010838"/>
    </source>
</evidence>
<evidence type="ECO:0000256" key="3">
    <source>
        <dbReference type="ARBA" id="ARBA00012744"/>
    </source>
</evidence>
<comment type="catalytic activity">
    <reaction evidence="1 11">
        <text>Hydrolysis of terminal, non-reducing beta-D-glucosyl residues with release of beta-D-glucose.</text>
        <dbReference type="EC" id="3.2.1.21"/>
    </reaction>
</comment>
<dbReference type="GO" id="GO:0005829">
    <property type="term" value="C:cytosol"/>
    <property type="evidence" value="ECO:0007669"/>
    <property type="project" value="TreeGrafter"/>
</dbReference>
<name>A0A543ARM0_9ACTN</name>
<dbReference type="Proteomes" id="UP000317043">
    <property type="component" value="Unassembled WGS sequence"/>
</dbReference>
<dbReference type="AlphaFoldDB" id="A0A543ARM0"/>
<feature type="binding site" evidence="10">
    <location>
        <begin position="407"/>
        <end position="408"/>
    </location>
    <ligand>
        <name>substrate</name>
    </ligand>
</feature>
<keyword evidence="7 11" id="KW-0326">Glycosidase</keyword>
<sequence length="452" mass="50137">MRMMPEFPADFVWGVATSAFQIEGAVDTDGRGRSVWDTFVDIPGRIRGDHIADTACDHYRRYPEDVELMRRLGVDAYRFSISWPRIVPAGRGTVNQAGLDFYDRLVDALSAVGIRPMPTLFHWDLPQESEDRGGWLRRETAEEFAEYTEVVAARLGDRVTDWITLNEPFEHMALGYGLGVHAPGHTMGLAALPVAHHQLLAHGLATGVLREAGADRVLLTNSYSPVHPTSESAGDVAAAEAYDRLHHALFTDPVLLGEYPDLSIMGIDRPDVVRDGDLAVISRPIDGLGVNYYSPSRVAAAENRAMLPFQLVEFDGADRTDFGWPVIPSGLTRTLTDLTARYGAALPPLWVTENGCAYSVEADAGGRIHDQARIDYLDAHLRAVHSAVEQGADVRGYFCWSLLDNFEWAEGFDQHFGLVAVDPDSRDRRTKDSFDWYRRLIADQTGRRAAAE</sequence>
<gene>
    <name evidence="12" type="ORF">FB566_0728</name>
</gene>
<dbReference type="NCBIfam" id="TIGR03356">
    <property type="entry name" value="BGL"/>
    <property type="match status" value="1"/>
</dbReference>
<dbReference type="PANTHER" id="PTHR10353:SF36">
    <property type="entry name" value="LP05116P"/>
    <property type="match status" value="1"/>
</dbReference>
<dbReference type="InterPro" id="IPR033132">
    <property type="entry name" value="GH_1_N_CS"/>
</dbReference>
<evidence type="ECO:0000256" key="4">
    <source>
        <dbReference type="ARBA" id="ARBA00022801"/>
    </source>
</evidence>
<dbReference type="PROSITE" id="PS00653">
    <property type="entry name" value="GLYCOSYL_HYDROL_F1_2"/>
    <property type="match status" value="1"/>
</dbReference>
<evidence type="ECO:0000256" key="1">
    <source>
        <dbReference type="ARBA" id="ARBA00000448"/>
    </source>
</evidence>
<keyword evidence="5" id="KW-0136">Cellulose degradation</keyword>
<dbReference type="SUPFAM" id="SSF51445">
    <property type="entry name" value="(Trans)glycosidases"/>
    <property type="match status" value="1"/>
</dbReference>
<dbReference type="EMBL" id="VFOW01000001">
    <property type="protein sequence ID" value="TQL75231.1"/>
    <property type="molecule type" value="Genomic_DNA"/>
</dbReference>
<dbReference type="FunFam" id="3.20.20.80:FF:000004">
    <property type="entry name" value="Beta-glucosidase 6-phospho-beta-glucosidase"/>
    <property type="match status" value="1"/>
</dbReference>
<dbReference type="InterPro" id="IPR017853">
    <property type="entry name" value="GH"/>
</dbReference>